<protein>
    <submittedName>
        <fullName evidence="1">Uncharacterized protein</fullName>
    </submittedName>
</protein>
<accession>A0A5N7ABY1</accession>
<dbReference type="Proteomes" id="UP000326268">
    <property type="component" value="Unassembled WGS sequence"/>
</dbReference>
<reference evidence="1 2" key="1">
    <citation type="submission" date="2019-04" db="EMBL/GenBank/DDBJ databases">
        <title>Friends and foes A comparative genomics studyof 23 Aspergillus species from section Flavi.</title>
        <authorList>
            <consortium name="DOE Joint Genome Institute"/>
            <person name="Kjaerbolling I."/>
            <person name="Vesth T."/>
            <person name="Frisvad J.C."/>
            <person name="Nybo J.L."/>
            <person name="Theobald S."/>
            <person name="Kildgaard S."/>
            <person name="Isbrandt T."/>
            <person name="Kuo A."/>
            <person name="Sato A."/>
            <person name="Lyhne E.K."/>
            <person name="Kogle M.E."/>
            <person name="Wiebenga A."/>
            <person name="Kun R.S."/>
            <person name="Lubbers R.J."/>
            <person name="Makela M.R."/>
            <person name="Barry K."/>
            <person name="Chovatia M."/>
            <person name="Clum A."/>
            <person name="Daum C."/>
            <person name="Haridas S."/>
            <person name="He G."/>
            <person name="LaButti K."/>
            <person name="Lipzen A."/>
            <person name="Mondo S."/>
            <person name="Riley R."/>
            <person name="Salamov A."/>
            <person name="Simmons B.A."/>
            <person name="Magnuson J.K."/>
            <person name="Henrissat B."/>
            <person name="Mortensen U.H."/>
            <person name="Larsen T.O."/>
            <person name="Devries R.P."/>
            <person name="Grigoriev I.V."/>
            <person name="Machida M."/>
            <person name="Baker S.E."/>
            <person name="Andersen M.R."/>
        </authorList>
    </citation>
    <scope>NUCLEOTIDE SEQUENCE [LARGE SCALE GENOMIC DNA]</scope>
    <source>
        <strain evidence="1 2">CBS 763.97</strain>
    </source>
</reference>
<sequence length="110" mass="12635">MSPLFKIWVYYGDYRTSSGHNARLIDGKLQNDDEIFDGQPHRAKVLILTTYRTLTSRHGPSAAKYGVKRRRSPMIHLGRLENGKVLWSGSSRLLSLTKRIQCATEVRNYL</sequence>
<name>A0A5N7ABY1_9EURO</name>
<evidence type="ECO:0000313" key="2">
    <source>
        <dbReference type="Proteomes" id="UP000326268"/>
    </source>
</evidence>
<proteinExistence type="predicted"/>
<keyword evidence="2" id="KW-1185">Reference proteome</keyword>
<evidence type="ECO:0000313" key="1">
    <source>
        <dbReference type="EMBL" id="KAE8367332.1"/>
    </source>
</evidence>
<gene>
    <name evidence="1" type="ORF">BDV27DRAFT_123978</name>
</gene>
<dbReference type="GeneID" id="43650434"/>
<organism evidence="1 2">
    <name type="scientific">Aspergillus caelatus</name>
    <dbReference type="NCBI Taxonomy" id="61420"/>
    <lineage>
        <taxon>Eukaryota</taxon>
        <taxon>Fungi</taxon>
        <taxon>Dikarya</taxon>
        <taxon>Ascomycota</taxon>
        <taxon>Pezizomycotina</taxon>
        <taxon>Eurotiomycetes</taxon>
        <taxon>Eurotiomycetidae</taxon>
        <taxon>Eurotiales</taxon>
        <taxon>Aspergillaceae</taxon>
        <taxon>Aspergillus</taxon>
        <taxon>Aspergillus subgen. Circumdati</taxon>
    </lineage>
</organism>
<dbReference type="RefSeq" id="XP_031930413.1">
    <property type="nucleotide sequence ID" value="XM_032065988.1"/>
</dbReference>
<dbReference type="AlphaFoldDB" id="A0A5N7ABY1"/>
<dbReference type="OrthoDB" id="4448468at2759"/>
<dbReference type="EMBL" id="ML737599">
    <property type="protein sequence ID" value="KAE8367332.1"/>
    <property type="molecule type" value="Genomic_DNA"/>
</dbReference>